<proteinExistence type="predicted"/>
<dbReference type="Gene3D" id="1.10.287.470">
    <property type="entry name" value="Helix hairpin bin"/>
    <property type="match status" value="2"/>
</dbReference>
<evidence type="ECO:0000259" key="6">
    <source>
        <dbReference type="Pfam" id="PF25954"/>
    </source>
</evidence>
<dbReference type="EMBL" id="NVQC01000022">
    <property type="protein sequence ID" value="PTL35599.1"/>
    <property type="molecule type" value="Genomic_DNA"/>
</dbReference>
<evidence type="ECO:0000256" key="2">
    <source>
        <dbReference type="ARBA" id="ARBA00023054"/>
    </source>
</evidence>
<dbReference type="PANTHER" id="PTHR32347:SF23">
    <property type="entry name" value="BLL5650 PROTEIN"/>
    <property type="match status" value="1"/>
</dbReference>
<gene>
    <name evidence="7" type="ORF">CLG94_07425</name>
</gene>
<keyword evidence="2 3" id="KW-0175">Coiled coil</keyword>
<evidence type="ECO:0000259" key="5">
    <source>
        <dbReference type="Pfam" id="PF25881"/>
    </source>
</evidence>
<dbReference type="RefSeq" id="WP_107562248.1">
    <property type="nucleotide sequence ID" value="NZ_NVQC01000022.1"/>
</dbReference>
<dbReference type="PANTHER" id="PTHR32347">
    <property type="entry name" value="EFFLUX SYSTEM COMPONENT YKNX-RELATED"/>
    <property type="match status" value="1"/>
</dbReference>
<comment type="subcellular location">
    <subcellularLocation>
        <location evidence="1">Cell envelope</location>
    </subcellularLocation>
</comment>
<feature type="region of interest" description="Disordered" evidence="4">
    <location>
        <begin position="323"/>
        <end position="352"/>
    </location>
</feature>
<keyword evidence="8" id="KW-1185">Reference proteome</keyword>
<sequence length="352" mass="38661">MTEPRRKIALLVALLALAGAALFVGWGVVRDKGGGGGLVANGTIEATEVEVSSKLPGRLAQLMVKEGAQVQANQVIARLDTPEIEAEVAQQQAVLAKAEAQLKELLAGSRLQEIEEARANLQQAEDNLKLAKDEWDRFDNLFKEGAISAQERDRAKNRVEIAQSQVKAAQERYQMIRIGPRSEVIEAARHERDRAKAALGMAQVRLRDSTILAPLAGIVLIKRAEQGEVVNPGFPIVILIDPDDLWLRVYIPESEIGLVGIGQTAAVTVDSFPNRRFEGKVIEISSKAEFTPRTVQTKKERVNLVFGVKISLDNRERLLKPGMPADTEIKVGDRGTKRTSRRSPARWSPLHG</sequence>
<dbReference type="Pfam" id="PF25881">
    <property type="entry name" value="HH_YBHG"/>
    <property type="match status" value="1"/>
</dbReference>
<protein>
    <submittedName>
        <fullName evidence="7">Uncharacterized protein</fullName>
    </submittedName>
</protein>
<dbReference type="AlphaFoldDB" id="A0A2T4TWW2"/>
<dbReference type="OrthoDB" id="9778236at2"/>
<feature type="coiled-coil region" evidence="3">
    <location>
        <begin position="88"/>
        <end position="172"/>
    </location>
</feature>
<reference evidence="7 8" key="1">
    <citation type="submission" date="2017-09" db="EMBL/GenBank/DDBJ databases">
        <title>Bloom of a denitrifying methanotroph, Candidatus Methylomirabilis limnetica, in a deep stratified lake.</title>
        <authorList>
            <person name="Graf J.S."/>
            <person name="Marchant H.K."/>
            <person name="Tienken D."/>
            <person name="Hach P.F."/>
            <person name="Brand A."/>
            <person name="Schubert C.J."/>
            <person name="Kuypers M.M."/>
            <person name="Milucka J."/>
        </authorList>
    </citation>
    <scope>NUCLEOTIDE SEQUENCE [LARGE SCALE GENOMIC DNA]</scope>
    <source>
        <strain evidence="7 8">Zug</strain>
    </source>
</reference>
<dbReference type="Pfam" id="PF25954">
    <property type="entry name" value="Beta-barrel_RND_2"/>
    <property type="match status" value="1"/>
</dbReference>
<evidence type="ECO:0000256" key="3">
    <source>
        <dbReference type="SAM" id="Coils"/>
    </source>
</evidence>
<accession>A0A2T4TWW2</accession>
<dbReference type="InterPro" id="IPR058792">
    <property type="entry name" value="Beta-barrel_RND_2"/>
</dbReference>
<feature type="domain" description="YbhG-like alpha-helical hairpin" evidence="5">
    <location>
        <begin position="79"/>
        <end position="207"/>
    </location>
</feature>
<dbReference type="Gene3D" id="2.40.50.100">
    <property type="match status" value="1"/>
</dbReference>
<reference evidence="8" key="2">
    <citation type="journal article" date="2018" name="Environ. Microbiol.">
        <title>Bloom of a denitrifying methanotroph, 'Candidatus Methylomirabilis limnetica', in a deep stratified lake.</title>
        <authorList>
            <person name="Graf J.S."/>
            <person name="Mayr M.J."/>
            <person name="Marchant H.K."/>
            <person name="Tienken D."/>
            <person name="Hach P.F."/>
            <person name="Brand A."/>
            <person name="Schubert C.J."/>
            <person name="Kuypers M.M."/>
            <person name="Milucka J."/>
        </authorList>
    </citation>
    <scope>NUCLEOTIDE SEQUENCE [LARGE SCALE GENOMIC DNA]</scope>
    <source>
        <strain evidence="8">Zug</strain>
    </source>
</reference>
<organism evidence="7 8">
    <name type="scientific">Candidatus Methylomirabilis limnetica</name>
    <dbReference type="NCBI Taxonomy" id="2033718"/>
    <lineage>
        <taxon>Bacteria</taxon>
        <taxon>Candidatus Methylomirabilota</taxon>
        <taxon>Candidatus Methylomirabilia</taxon>
        <taxon>Candidatus Methylomirabilales</taxon>
        <taxon>Candidatus Methylomirabilaceae</taxon>
        <taxon>Candidatus Methylomirabilis</taxon>
    </lineage>
</organism>
<dbReference type="InterPro" id="IPR050465">
    <property type="entry name" value="UPF0194_transport"/>
</dbReference>
<evidence type="ECO:0000313" key="7">
    <source>
        <dbReference type="EMBL" id="PTL35599.1"/>
    </source>
</evidence>
<dbReference type="Gene3D" id="2.40.30.170">
    <property type="match status" value="1"/>
</dbReference>
<feature type="domain" description="CusB-like beta-barrel" evidence="6">
    <location>
        <begin position="245"/>
        <end position="328"/>
    </location>
</feature>
<feature type="compositionally biased region" description="Basic and acidic residues" evidence="4">
    <location>
        <begin position="327"/>
        <end position="336"/>
    </location>
</feature>
<name>A0A2T4TWW2_9BACT</name>
<evidence type="ECO:0000256" key="1">
    <source>
        <dbReference type="ARBA" id="ARBA00004196"/>
    </source>
</evidence>
<comment type="caution">
    <text evidence="7">The sequence shown here is derived from an EMBL/GenBank/DDBJ whole genome shotgun (WGS) entry which is preliminary data.</text>
</comment>
<dbReference type="SUPFAM" id="SSF111369">
    <property type="entry name" value="HlyD-like secretion proteins"/>
    <property type="match status" value="3"/>
</dbReference>
<evidence type="ECO:0000256" key="4">
    <source>
        <dbReference type="SAM" id="MobiDB-lite"/>
    </source>
</evidence>
<evidence type="ECO:0000313" key="8">
    <source>
        <dbReference type="Proteomes" id="UP000241436"/>
    </source>
</evidence>
<dbReference type="InterPro" id="IPR059052">
    <property type="entry name" value="HH_YbhG-like"/>
</dbReference>
<dbReference type="Proteomes" id="UP000241436">
    <property type="component" value="Unassembled WGS sequence"/>
</dbReference>
<dbReference type="GO" id="GO:0030313">
    <property type="term" value="C:cell envelope"/>
    <property type="evidence" value="ECO:0007669"/>
    <property type="project" value="UniProtKB-SubCell"/>
</dbReference>